<organism evidence="3 4">
    <name type="scientific">Somion occarium</name>
    <dbReference type="NCBI Taxonomy" id="3059160"/>
    <lineage>
        <taxon>Eukaryota</taxon>
        <taxon>Fungi</taxon>
        <taxon>Dikarya</taxon>
        <taxon>Basidiomycota</taxon>
        <taxon>Agaricomycotina</taxon>
        <taxon>Agaricomycetes</taxon>
        <taxon>Polyporales</taxon>
        <taxon>Cerrenaceae</taxon>
        <taxon>Somion</taxon>
    </lineage>
</organism>
<feature type="transmembrane region" description="Helical" evidence="2">
    <location>
        <begin position="88"/>
        <end position="107"/>
    </location>
</feature>
<feature type="transmembrane region" description="Helical" evidence="2">
    <location>
        <begin position="212"/>
        <end position="232"/>
    </location>
</feature>
<feature type="region of interest" description="Disordered" evidence="1">
    <location>
        <begin position="597"/>
        <end position="641"/>
    </location>
</feature>
<keyword evidence="4" id="KW-1185">Reference proteome</keyword>
<feature type="compositionally biased region" description="Polar residues" evidence="1">
    <location>
        <begin position="661"/>
        <end position="686"/>
    </location>
</feature>
<evidence type="ECO:0000256" key="2">
    <source>
        <dbReference type="SAM" id="Phobius"/>
    </source>
</evidence>
<name>A0ABP1CK80_9APHY</name>
<reference evidence="4" key="1">
    <citation type="submission" date="2024-04" db="EMBL/GenBank/DDBJ databases">
        <authorList>
            <person name="Shaw F."/>
            <person name="Minotto A."/>
        </authorList>
    </citation>
    <scope>NUCLEOTIDE SEQUENCE [LARGE SCALE GENOMIC DNA]</scope>
</reference>
<keyword evidence="2" id="KW-0472">Membrane</keyword>
<feature type="compositionally biased region" description="Low complexity" evidence="1">
    <location>
        <begin position="762"/>
        <end position="771"/>
    </location>
</feature>
<keyword evidence="2" id="KW-1133">Transmembrane helix</keyword>
<dbReference type="Proteomes" id="UP001497453">
    <property type="component" value="Chromosome 1"/>
</dbReference>
<evidence type="ECO:0000313" key="4">
    <source>
        <dbReference type="Proteomes" id="UP001497453"/>
    </source>
</evidence>
<feature type="transmembrane region" description="Helical" evidence="2">
    <location>
        <begin position="41"/>
        <end position="58"/>
    </location>
</feature>
<evidence type="ECO:0000313" key="3">
    <source>
        <dbReference type="EMBL" id="CAL1696093.1"/>
    </source>
</evidence>
<keyword evidence="2" id="KW-0812">Transmembrane</keyword>
<feature type="transmembrane region" description="Helical" evidence="2">
    <location>
        <begin position="172"/>
        <end position="192"/>
    </location>
</feature>
<sequence length="771" mass="83093">MGLSRNASVEAILAEIPFFAVGLLAFGTFTFFLVMKALNRWVFALHASVFLAFVGAIFDLSDVLSHGSPFRKKVQPFNLGGLQTTREILYALSVGMLFTFLWGLVAEPPPGERERDENNMHAGSWDKWGVVGMSLKWSLAACIVAITVLQLLYRLVSFLHQFGPVYEVECTIRIVVSAVLVLKILLNTYLAVLSSSRDGIPRWIILRDYSPVVAAILLGMALAIGDIIQFMFSATVLGTFLQAIEFYILIVYVLITAFYYARNSPPATGKRNINRSSSFRGLPPISQRESFFRISPVQVPVISVSEPDFLSMGPSDKTQQLKDQSRRPSFINTSGGSVASRMSAWLAPRALTSRIPSFSSASPSPSPDVDRLWDQDDAERGISPTQIGTGTAVEFEVKGSRGSFDSPMEPKESAKWQDPMFTRVLRESNSNGNLSSATYTQSFSNVAPLAIPQRVFSRPMTPISGTDSPIYGLTGIVQPRPPPTAYADINDSRPVSQADGDGNMSRTTSISYLFREQAELDKTIASLKLLSRPEEDDAKPSSAVQSEFSLSNFPAPPWGRGSVAESVAGAMTPTPPLVTVEQADPVLGTGIIQDEMEELSDSELSPPRMPAAAAEHGRTLSVPYSDDGDSLAGGRRARMDSEGTQYEITSFIGGSAVSLGSVPSDNASDNPSRNPPLSTSPQNSATLLAVPSRTGTPASSLPRLKIPSAGGQATTISGLSISRPIIGLPPRPRLGTRGNLSPLVERLSPKDEFERPRPAPSPATSSRAASP</sequence>
<gene>
    <name evidence="3" type="ORF">GFSPODELE1_LOCUS1036</name>
</gene>
<feature type="region of interest" description="Disordered" evidence="1">
    <location>
        <begin position="313"/>
        <end position="335"/>
    </location>
</feature>
<evidence type="ECO:0000256" key="1">
    <source>
        <dbReference type="SAM" id="MobiDB-lite"/>
    </source>
</evidence>
<feature type="region of interest" description="Disordered" evidence="1">
    <location>
        <begin position="657"/>
        <end position="771"/>
    </location>
</feature>
<proteinExistence type="predicted"/>
<accession>A0ABP1CK80</accession>
<feature type="transmembrane region" description="Helical" evidence="2">
    <location>
        <begin position="244"/>
        <end position="261"/>
    </location>
</feature>
<protein>
    <submittedName>
        <fullName evidence="3">Uncharacterized protein</fullName>
    </submittedName>
</protein>
<feature type="compositionally biased region" description="Polar residues" evidence="1">
    <location>
        <begin position="542"/>
        <end position="552"/>
    </location>
</feature>
<feature type="transmembrane region" description="Helical" evidence="2">
    <location>
        <begin position="12"/>
        <end position="34"/>
    </location>
</feature>
<feature type="region of interest" description="Disordered" evidence="1">
    <location>
        <begin position="531"/>
        <end position="556"/>
    </location>
</feature>
<feature type="transmembrane region" description="Helical" evidence="2">
    <location>
        <begin position="128"/>
        <end position="152"/>
    </location>
</feature>
<feature type="compositionally biased region" description="Basic and acidic residues" evidence="1">
    <location>
        <begin position="747"/>
        <end position="757"/>
    </location>
</feature>
<dbReference type="EMBL" id="OZ037944">
    <property type="protein sequence ID" value="CAL1696093.1"/>
    <property type="molecule type" value="Genomic_DNA"/>
</dbReference>